<dbReference type="EMBL" id="BQKI01000015">
    <property type="protein sequence ID" value="GJN08269.1"/>
    <property type="molecule type" value="Genomic_DNA"/>
</dbReference>
<evidence type="ECO:0000313" key="2">
    <source>
        <dbReference type="EMBL" id="GJN08269.1"/>
    </source>
</evidence>
<dbReference type="AlphaFoldDB" id="A0AAV5DDA5"/>
<reference evidence="2" key="2">
    <citation type="submission" date="2021-12" db="EMBL/GenBank/DDBJ databases">
        <title>Resequencing data analysis of finger millet.</title>
        <authorList>
            <person name="Hatakeyama M."/>
            <person name="Aluri S."/>
            <person name="Balachadran M.T."/>
            <person name="Sivarajan S.R."/>
            <person name="Poveda L."/>
            <person name="Shimizu-Inatsugi R."/>
            <person name="Schlapbach R."/>
            <person name="Sreeman S.M."/>
            <person name="Shimizu K.K."/>
        </authorList>
    </citation>
    <scope>NUCLEOTIDE SEQUENCE</scope>
</reference>
<sequence length="172" mass="18730">MRACGQVRESRTGNGGGMRGGRKARQASEIEEEGSGMVGLKKRGRCAAWTAPPRSRPVQQCARAGRQARPVVAQLSSERRRRVRHVRQLGYSTVLPRSYHGVSLLDVVCNAEAIRVVASERPPTSTAPRRFAARRGAGMDPAQNAAHMCSLGTEASDHSLPCPWFLREPCVT</sequence>
<comment type="caution">
    <text evidence="2">The sequence shown here is derived from an EMBL/GenBank/DDBJ whole genome shotgun (WGS) entry which is preliminary data.</text>
</comment>
<keyword evidence="3" id="KW-1185">Reference proteome</keyword>
<protein>
    <submittedName>
        <fullName evidence="2">Uncharacterized protein</fullName>
    </submittedName>
</protein>
<organism evidence="2 3">
    <name type="scientific">Eleusine coracana subsp. coracana</name>
    <dbReference type="NCBI Taxonomy" id="191504"/>
    <lineage>
        <taxon>Eukaryota</taxon>
        <taxon>Viridiplantae</taxon>
        <taxon>Streptophyta</taxon>
        <taxon>Embryophyta</taxon>
        <taxon>Tracheophyta</taxon>
        <taxon>Spermatophyta</taxon>
        <taxon>Magnoliopsida</taxon>
        <taxon>Liliopsida</taxon>
        <taxon>Poales</taxon>
        <taxon>Poaceae</taxon>
        <taxon>PACMAD clade</taxon>
        <taxon>Chloridoideae</taxon>
        <taxon>Cynodonteae</taxon>
        <taxon>Eleusininae</taxon>
        <taxon>Eleusine</taxon>
    </lineage>
</organism>
<evidence type="ECO:0000256" key="1">
    <source>
        <dbReference type="SAM" id="MobiDB-lite"/>
    </source>
</evidence>
<reference evidence="2" key="1">
    <citation type="journal article" date="2018" name="DNA Res.">
        <title>Multiple hybrid de novo genome assembly of finger millet, an orphan allotetraploid crop.</title>
        <authorList>
            <person name="Hatakeyama M."/>
            <person name="Aluri S."/>
            <person name="Balachadran M.T."/>
            <person name="Sivarajan S.R."/>
            <person name="Patrignani A."/>
            <person name="Gruter S."/>
            <person name="Poveda L."/>
            <person name="Shimizu-Inatsugi R."/>
            <person name="Baeten J."/>
            <person name="Francoijs K.J."/>
            <person name="Nataraja K.N."/>
            <person name="Reddy Y.A.N."/>
            <person name="Phadnis S."/>
            <person name="Ravikumar R.L."/>
            <person name="Schlapbach R."/>
            <person name="Sreeman S.M."/>
            <person name="Shimizu K.K."/>
        </authorList>
    </citation>
    <scope>NUCLEOTIDE SEQUENCE</scope>
</reference>
<feature type="region of interest" description="Disordered" evidence="1">
    <location>
        <begin position="1"/>
        <end position="37"/>
    </location>
</feature>
<proteinExistence type="predicted"/>
<dbReference type="Proteomes" id="UP001054889">
    <property type="component" value="Unassembled WGS sequence"/>
</dbReference>
<name>A0AAV5DDA5_ELECO</name>
<gene>
    <name evidence="2" type="primary">ga26175</name>
    <name evidence="2" type="ORF">PR202_ga26175</name>
</gene>
<evidence type="ECO:0000313" key="3">
    <source>
        <dbReference type="Proteomes" id="UP001054889"/>
    </source>
</evidence>
<accession>A0AAV5DDA5</accession>